<keyword evidence="2" id="KW-1185">Reference proteome</keyword>
<dbReference type="NCBIfam" id="TIGR02532">
    <property type="entry name" value="IV_pilin_GFxxxE"/>
    <property type="match status" value="1"/>
</dbReference>
<dbReference type="InterPro" id="IPR045584">
    <property type="entry name" value="Pilin-like"/>
</dbReference>
<dbReference type="Proteomes" id="UP000585721">
    <property type="component" value="Unassembled WGS sequence"/>
</dbReference>
<name>A0A841GC94_9GAMM</name>
<sequence>MWRRARGLTLTELVLTMAIVGILASVAYPALSHYVRECRRAEARNALMYIAGLQERFFLQAQHYARLSALGLDTTADNGYLTENGYYHITASVSDSAFLLTAVATGSQSSDPDCQVFSLAQDGSRDSSSHERCW</sequence>
<organism evidence="1 2">
    <name type="scientific">Tolumonas osonensis</name>
    <dbReference type="NCBI Taxonomy" id="675874"/>
    <lineage>
        <taxon>Bacteria</taxon>
        <taxon>Pseudomonadati</taxon>
        <taxon>Pseudomonadota</taxon>
        <taxon>Gammaproteobacteria</taxon>
        <taxon>Aeromonadales</taxon>
        <taxon>Aeromonadaceae</taxon>
        <taxon>Tolumonas</taxon>
    </lineage>
</organism>
<dbReference type="EMBL" id="JACHGR010000009">
    <property type="protein sequence ID" value="MBB6056774.1"/>
    <property type="molecule type" value="Genomic_DNA"/>
</dbReference>
<dbReference type="InterPro" id="IPR012902">
    <property type="entry name" value="N_methyl_site"/>
</dbReference>
<dbReference type="SUPFAM" id="SSF54523">
    <property type="entry name" value="Pili subunits"/>
    <property type="match status" value="1"/>
</dbReference>
<accession>A0A841GC94</accession>
<dbReference type="GO" id="GO:0043683">
    <property type="term" value="P:type IV pilus assembly"/>
    <property type="evidence" value="ECO:0007669"/>
    <property type="project" value="InterPro"/>
</dbReference>
<protein>
    <submittedName>
        <fullName evidence="1">Type IV pilus assembly protein PilE</fullName>
    </submittedName>
</protein>
<proteinExistence type="predicted"/>
<reference evidence="1 2" key="1">
    <citation type="submission" date="2020-08" db="EMBL/GenBank/DDBJ databases">
        <title>Genomic Encyclopedia of Type Strains, Phase IV (KMG-IV): sequencing the most valuable type-strain genomes for metagenomic binning, comparative biology and taxonomic classification.</title>
        <authorList>
            <person name="Goeker M."/>
        </authorList>
    </citation>
    <scope>NUCLEOTIDE SEQUENCE [LARGE SCALE GENOMIC DNA]</scope>
    <source>
        <strain evidence="1 2">DSM 22975</strain>
    </source>
</reference>
<gene>
    <name evidence="1" type="ORF">HNR75_002713</name>
</gene>
<dbReference type="Pfam" id="PF07963">
    <property type="entry name" value="N_methyl"/>
    <property type="match status" value="1"/>
</dbReference>
<dbReference type="RefSeq" id="WP_188027512.1">
    <property type="nucleotide sequence ID" value="NZ_JACHGR010000009.1"/>
</dbReference>
<dbReference type="Pfam" id="PF16732">
    <property type="entry name" value="ComP_DUS"/>
    <property type="match status" value="1"/>
</dbReference>
<dbReference type="InterPro" id="IPR031982">
    <property type="entry name" value="PilE-like"/>
</dbReference>
<evidence type="ECO:0000313" key="1">
    <source>
        <dbReference type="EMBL" id="MBB6056774.1"/>
    </source>
</evidence>
<evidence type="ECO:0000313" key="2">
    <source>
        <dbReference type="Proteomes" id="UP000585721"/>
    </source>
</evidence>
<dbReference type="Gene3D" id="3.30.700.10">
    <property type="entry name" value="Glycoprotein, Type 4 Pilin"/>
    <property type="match status" value="1"/>
</dbReference>
<comment type="caution">
    <text evidence="1">The sequence shown here is derived from an EMBL/GenBank/DDBJ whole genome shotgun (WGS) entry which is preliminary data.</text>
</comment>
<dbReference type="AlphaFoldDB" id="A0A841GC94"/>